<keyword evidence="2" id="KW-1185">Reference proteome</keyword>
<dbReference type="SUPFAM" id="SSF140860">
    <property type="entry name" value="Pseudo ankyrin repeat-like"/>
    <property type="match status" value="1"/>
</dbReference>
<gene>
    <name evidence="1" type="ORF">PROFUN_02245</name>
</gene>
<dbReference type="EMBL" id="MDYQ01000006">
    <property type="protein sequence ID" value="PRP88967.1"/>
    <property type="molecule type" value="Genomic_DNA"/>
</dbReference>
<dbReference type="InterPro" id="IPR036047">
    <property type="entry name" value="F-box-like_dom_sf"/>
</dbReference>
<proteinExistence type="predicted"/>
<sequence length="252" mass="28265">MPINISLEVSDTSSLPLAYWEMIFSFLEDHWLCPLTFVCKEWRKKLAGRATRCSRLLEPAAMAGQEVLLSWCLSIMKKAPTQTIGRIICVGAAKGGQIPILRWWKKVGGSWCAWDAEIYNQAAFRGHLHMIKYLKTGGCPMGANSHVCPNAAYGGHREVIQWASENGIKCTSETFRSAAAGGHIELMAWLKEINCPWDEEVSVFPAYLGRLDVLQWLLDNGCPYDTRTEMAAETHPEVYRFILERSGPTLAI</sequence>
<name>A0A2P6NYD6_9EUKA</name>
<comment type="caution">
    <text evidence="1">The sequence shown here is derived from an EMBL/GenBank/DDBJ whole genome shotgun (WGS) entry which is preliminary data.</text>
</comment>
<dbReference type="OrthoDB" id="76773at2759"/>
<reference evidence="1 2" key="1">
    <citation type="journal article" date="2018" name="Genome Biol. Evol.">
        <title>Multiple Roots of Fruiting Body Formation in Amoebozoa.</title>
        <authorList>
            <person name="Hillmann F."/>
            <person name="Forbes G."/>
            <person name="Novohradska S."/>
            <person name="Ferling I."/>
            <person name="Riege K."/>
            <person name="Groth M."/>
            <person name="Westermann M."/>
            <person name="Marz M."/>
            <person name="Spaller T."/>
            <person name="Winckler T."/>
            <person name="Schaap P."/>
            <person name="Glockner G."/>
        </authorList>
    </citation>
    <scope>NUCLEOTIDE SEQUENCE [LARGE SCALE GENOMIC DNA]</scope>
    <source>
        <strain evidence="1 2">Jena</strain>
    </source>
</reference>
<dbReference type="InterPro" id="IPR036770">
    <property type="entry name" value="Ankyrin_rpt-contain_sf"/>
</dbReference>
<organism evidence="1 2">
    <name type="scientific">Planoprotostelium fungivorum</name>
    <dbReference type="NCBI Taxonomy" id="1890364"/>
    <lineage>
        <taxon>Eukaryota</taxon>
        <taxon>Amoebozoa</taxon>
        <taxon>Evosea</taxon>
        <taxon>Variosea</taxon>
        <taxon>Cavosteliida</taxon>
        <taxon>Cavosteliaceae</taxon>
        <taxon>Planoprotostelium</taxon>
    </lineage>
</organism>
<dbReference type="InterPro" id="IPR052050">
    <property type="entry name" value="SecEffector_AnkRepeat"/>
</dbReference>
<protein>
    <recommendedName>
        <fullName evidence="3">F-box domain-containing protein</fullName>
    </recommendedName>
</protein>
<evidence type="ECO:0000313" key="1">
    <source>
        <dbReference type="EMBL" id="PRP88967.1"/>
    </source>
</evidence>
<dbReference type="AlphaFoldDB" id="A0A2P6NYD6"/>
<dbReference type="InParanoid" id="A0A2P6NYD6"/>
<evidence type="ECO:0000313" key="2">
    <source>
        <dbReference type="Proteomes" id="UP000241769"/>
    </source>
</evidence>
<dbReference type="PANTHER" id="PTHR46586:SF3">
    <property type="entry name" value="ANKYRIN REPEAT-CONTAINING PROTEIN"/>
    <property type="match status" value="1"/>
</dbReference>
<dbReference type="Proteomes" id="UP000241769">
    <property type="component" value="Unassembled WGS sequence"/>
</dbReference>
<evidence type="ECO:0008006" key="3">
    <source>
        <dbReference type="Google" id="ProtNLM"/>
    </source>
</evidence>
<dbReference type="Gene3D" id="1.25.40.20">
    <property type="entry name" value="Ankyrin repeat-containing domain"/>
    <property type="match status" value="1"/>
</dbReference>
<accession>A0A2P6NYD6</accession>
<dbReference type="PANTHER" id="PTHR46586">
    <property type="entry name" value="ANKYRIN REPEAT-CONTAINING PROTEIN"/>
    <property type="match status" value="1"/>
</dbReference>
<dbReference type="SUPFAM" id="SSF81383">
    <property type="entry name" value="F-box domain"/>
    <property type="match status" value="1"/>
</dbReference>